<organism evidence="8">
    <name type="scientific">Arcella intermedia</name>
    <dbReference type="NCBI Taxonomy" id="1963864"/>
    <lineage>
        <taxon>Eukaryota</taxon>
        <taxon>Amoebozoa</taxon>
        <taxon>Tubulinea</taxon>
        <taxon>Elardia</taxon>
        <taxon>Arcellinida</taxon>
        <taxon>Sphaerothecina</taxon>
        <taxon>Arcellidae</taxon>
        <taxon>Arcella</taxon>
    </lineage>
</organism>
<reference evidence="8" key="1">
    <citation type="journal article" date="2020" name="J. Eukaryot. Microbiol.">
        <title>De novo Sequencing, Assembly and Annotation of the Transcriptome for the Free-Living Testate Amoeba Arcella intermedia.</title>
        <authorList>
            <person name="Ribeiro G.M."/>
            <person name="Porfirio-Sousa A.L."/>
            <person name="Maurer-Alcala X.X."/>
            <person name="Katz L.A."/>
            <person name="Lahr D.J.G."/>
        </authorList>
    </citation>
    <scope>NUCLEOTIDE SEQUENCE</scope>
</reference>
<proteinExistence type="inferred from homology"/>
<evidence type="ECO:0000256" key="4">
    <source>
        <dbReference type="ARBA" id="ARBA00022777"/>
    </source>
</evidence>
<feature type="domain" description="PI3K/PI4K catalytic" evidence="7">
    <location>
        <begin position="12"/>
        <end position="263"/>
    </location>
</feature>
<dbReference type="PANTHER" id="PTHR45800:SF11">
    <property type="entry name" value="PHOSPHATIDYLINOSITOL 3-KINASE-RELATED PROTEIN KINASE"/>
    <property type="match status" value="1"/>
</dbReference>
<comment type="similarity">
    <text evidence="1">Belongs to the PI3/PI4-kinase family. Type II PI4K subfamily.</text>
</comment>
<dbReference type="PANTHER" id="PTHR45800">
    <property type="entry name" value="PHOSPHATIDYLINOSITOL 4-KINASE GAMMA"/>
    <property type="match status" value="1"/>
</dbReference>
<dbReference type="EMBL" id="GIBP01003779">
    <property type="protein sequence ID" value="NDV32748.1"/>
    <property type="molecule type" value="Transcribed_RNA"/>
</dbReference>
<feature type="compositionally biased region" description="Low complexity" evidence="6">
    <location>
        <begin position="168"/>
        <end position="179"/>
    </location>
</feature>
<evidence type="ECO:0000256" key="1">
    <source>
        <dbReference type="ARBA" id="ARBA00008941"/>
    </source>
</evidence>
<evidence type="ECO:0000256" key="5">
    <source>
        <dbReference type="ARBA" id="ARBA00022840"/>
    </source>
</evidence>
<feature type="compositionally biased region" description="Polar residues" evidence="6">
    <location>
        <begin position="142"/>
        <end position="165"/>
    </location>
</feature>
<evidence type="ECO:0000259" key="7">
    <source>
        <dbReference type="Pfam" id="PF00454"/>
    </source>
</evidence>
<evidence type="ECO:0000313" key="8">
    <source>
        <dbReference type="EMBL" id="NDV32748.1"/>
    </source>
</evidence>
<dbReference type="Pfam" id="PF00454">
    <property type="entry name" value="PI3_PI4_kinase"/>
    <property type="match status" value="1"/>
</dbReference>
<keyword evidence="5" id="KW-0067">ATP-binding</keyword>
<keyword evidence="3" id="KW-0547">Nucleotide-binding</keyword>
<accession>A0A6B2L7E3</accession>
<sequence>MTKPLLPPGGGYKREIAAFLLDRGLAGVPETFLLEGVRHPKFSTDEPKRGSVQKFIENVGDSSSVGSSRYSVCDVHNIGILDIRLYNLDRNEENILVQKVEPQDPMCITPPKEAPASCCASPMMVSPPPSPQPQPNPLSTSANRSSRAFSSYTRPSLPQSAPTHTRMSRAISSPTPTASPSYRLVPIDHTYTLPTNFNEGVYFEWQYWKQAKEPFSNQHLEVIKNLDPSADAKILRELEIEEEAIRIMMFSSWLLKIGAEHGMSLFEIASMMTKTVKEPSFLETMVLNLKKLLLESETDNLTTEEFIVEFIRYAHTQVPLFKEKLRKKGSGTK</sequence>
<dbReference type="AlphaFoldDB" id="A0A6B2L7E3"/>
<protein>
    <recommendedName>
        <fullName evidence="7">PI3K/PI4K catalytic domain-containing protein</fullName>
    </recommendedName>
</protein>
<dbReference type="InterPro" id="IPR000403">
    <property type="entry name" value="PI3/4_kinase_cat_dom"/>
</dbReference>
<dbReference type="InterPro" id="IPR044571">
    <property type="entry name" value="P4KG1-8"/>
</dbReference>
<dbReference type="GO" id="GO:0016301">
    <property type="term" value="F:kinase activity"/>
    <property type="evidence" value="ECO:0007669"/>
    <property type="project" value="UniProtKB-KW"/>
</dbReference>
<name>A0A6B2L7E3_9EUKA</name>
<evidence type="ECO:0000256" key="6">
    <source>
        <dbReference type="SAM" id="MobiDB-lite"/>
    </source>
</evidence>
<keyword evidence="4" id="KW-0418">Kinase</keyword>
<dbReference type="GO" id="GO:0005524">
    <property type="term" value="F:ATP binding"/>
    <property type="evidence" value="ECO:0007669"/>
    <property type="project" value="UniProtKB-KW"/>
</dbReference>
<feature type="region of interest" description="Disordered" evidence="6">
    <location>
        <begin position="118"/>
        <end position="179"/>
    </location>
</feature>
<feature type="compositionally biased region" description="Pro residues" evidence="6">
    <location>
        <begin position="125"/>
        <end position="136"/>
    </location>
</feature>
<evidence type="ECO:0000256" key="2">
    <source>
        <dbReference type="ARBA" id="ARBA00022679"/>
    </source>
</evidence>
<keyword evidence="2" id="KW-0808">Transferase</keyword>
<evidence type="ECO:0000256" key="3">
    <source>
        <dbReference type="ARBA" id="ARBA00022741"/>
    </source>
</evidence>